<dbReference type="SUPFAM" id="SSF52058">
    <property type="entry name" value="L domain-like"/>
    <property type="match status" value="1"/>
</dbReference>
<evidence type="ECO:0000313" key="7">
    <source>
        <dbReference type="Proteomes" id="UP001415857"/>
    </source>
</evidence>
<keyword evidence="2" id="KW-0964">Secreted</keyword>
<dbReference type="Pfam" id="PF00560">
    <property type="entry name" value="LRR_1"/>
    <property type="match status" value="2"/>
</dbReference>
<evidence type="ECO:0000313" key="6">
    <source>
        <dbReference type="EMBL" id="KAK9286512.1"/>
    </source>
</evidence>
<gene>
    <name evidence="6" type="ORF">L1049_014910</name>
</gene>
<name>A0AAP0RX96_LIQFO</name>
<feature type="signal peptide" evidence="5">
    <location>
        <begin position="1"/>
        <end position="27"/>
    </location>
</feature>
<keyword evidence="7" id="KW-1185">Reference proteome</keyword>
<accession>A0AAP0RX96</accession>
<dbReference type="AlphaFoldDB" id="A0AAP0RX96"/>
<evidence type="ECO:0000256" key="5">
    <source>
        <dbReference type="SAM" id="SignalP"/>
    </source>
</evidence>
<dbReference type="Gene3D" id="3.80.10.10">
    <property type="entry name" value="Ribonuclease Inhibitor"/>
    <property type="match status" value="1"/>
</dbReference>
<evidence type="ECO:0000256" key="3">
    <source>
        <dbReference type="ARBA" id="ARBA00022729"/>
    </source>
</evidence>
<keyword evidence="3 5" id="KW-0732">Signal</keyword>
<evidence type="ECO:0000256" key="1">
    <source>
        <dbReference type="ARBA" id="ARBA00004613"/>
    </source>
</evidence>
<comment type="subcellular location">
    <subcellularLocation>
        <location evidence="1">Secreted</location>
    </subcellularLocation>
</comment>
<keyword evidence="4" id="KW-0677">Repeat</keyword>
<dbReference type="GO" id="GO:0005576">
    <property type="term" value="C:extracellular region"/>
    <property type="evidence" value="ECO:0007669"/>
    <property type="project" value="UniProtKB-SubCell"/>
</dbReference>
<dbReference type="InterPro" id="IPR051582">
    <property type="entry name" value="LRR_extensin-like_regulator"/>
</dbReference>
<dbReference type="InterPro" id="IPR001611">
    <property type="entry name" value="Leu-rich_rpt"/>
</dbReference>
<dbReference type="PANTHER" id="PTHR32093:SF128">
    <property type="entry name" value="LEUCINE-RICH REPEAT-CONTAINING N-TERMINAL PLANT-TYPE DOMAIN-CONTAINING PROTEIN"/>
    <property type="match status" value="1"/>
</dbReference>
<reference evidence="6 7" key="1">
    <citation type="journal article" date="2024" name="Plant J.">
        <title>Genome sequences and population genomics reveal climatic adaptation and genomic divergence between two closely related sweetgum species.</title>
        <authorList>
            <person name="Xu W.Q."/>
            <person name="Ren C.Q."/>
            <person name="Zhang X.Y."/>
            <person name="Comes H.P."/>
            <person name="Liu X.H."/>
            <person name="Li Y.G."/>
            <person name="Kettle C.J."/>
            <person name="Jalonen R."/>
            <person name="Gaisberger H."/>
            <person name="Ma Y.Z."/>
            <person name="Qiu Y.X."/>
        </authorList>
    </citation>
    <scope>NUCLEOTIDE SEQUENCE [LARGE SCALE GENOMIC DNA]</scope>
    <source>
        <strain evidence="6">Hangzhou</strain>
    </source>
</reference>
<evidence type="ECO:0000256" key="2">
    <source>
        <dbReference type="ARBA" id="ARBA00022525"/>
    </source>
</evidence>
<dbReference type="Proteomes" id="UP001415857">
    <property type="component" value="Unassembled WGS sequence"/>
</dbReference>
<feature type="chain" id="PRO_5043006455" evidence="5">
    <location>
        <begin position="28"/>
        <end position="426"/>
    </location>
</feature>
<proteinExistence type="predicted"/>
<dbReference type="EMBL" id="JBBPBK010000004">
    <property type="protein sequence ID" value="KAK9286512.1"/>
    <property type="molecule type" value="Genomic_DNA"/>
</dbReference>
<dbReference type="InterPro" id="IPR032675">
    <property type="entry name" value="LRR_dom_sf"/>
</dbReference>
<comment type="caution">
    <text evidence="6">The sequence shown here is derived from an EMBL/GenBank/DDBJ whole genome shotgun (WGS) entry which is preliminary data.</text>
</comment>
<dbReference type="PANTHER" id="PTHR32093">
    <property type="entry name" value="LEUCINE-RICH REPEAT EXTENSIN-LIKE PROTEIN 3-RELATED"/>
    <property type="match status" value="1"/>
</dbReference>
<sequence>MGIISSHAKHFFHTLIVFLPFFLCVICQESCTCQESQPPSPPPSPPPKPLTFIDQRLAVVYPIIQKFKTTITSDPFGYTKTWVGPDICRDDHYKGFYCDNPPDNLTAFSLAAIDFNGFQLAAPSLNGFLDLLPDLAIFHANTNNFSGTISPNITKLPYLYEFDISNNIFSGVFPTAVLGIANLTFLDIRYNYFTGTVPPQVFMLDLDVLFINNNNFMQRLPDNFGSSPVLYLTLANNKFTGPIPRSIANASSRLTEVLFLNNLLTGCLPYEIGFLKEVTVFDVGNNLLTGPIPCSLGCLEKAEQLNFAGNFLYGQVPEVVCGLGNLVNLSLSYNYFTYVGPLCRKLIKSGVLDVRKNCIRGLPDQRSPYECFVFFMHPRYCPYFYSYHIIPCKLHPLTHPWPLTHPPPMPPKRHLVSYSALLRHRL</sequence>
<protein>
    <submittedName>
        <fullName evidence="6">Uncharacterized protein</fullName>
    </submittedName>
</protein>
<evidence type="ECO:0000256" key="4">
    <source>
        <dbReference type="ARBA" id="ARBA00022737"/>
    </source>
</evidence>
<organism evidence="6 7">
    <name type="scientific">Liquidambar formosana</name>
    <name type="common">Formosan gum</name>
    <dbReference type="NCBI Taxonomy" id="63359"/>
    <lineage>
        <taxon>Eukaryota</taxon>
        <taxon>Viridiplantae</taxon>
        <taxon>Streptophyta</taxon>
        <taxon>Embryophyta</taxon>
        <taxon>Tracheophyta</taxon>
        <taxon>Spermatophyta</taxon>
        <taxon>Magnoliopsida</taxon>
        <taxon>eudicotyledons</taxon>
        <taxon>Gunneridae</taxon>
        <taxon>Pentapetalae</taxon>
        <taxon>Saxifragales</taxon>
        <taxon>Altingiaceae</taxon>
        <taxon>Liquidambar</taxon>
    </lineage>
</organism>